<dbReference type="Pfam" id="PF11185">
    <property type="entry name" value="DUF2971"/>
    <property type="match status" value="1"/>
</dbReference>
<name>A0A1M5GG66_9BACT</name>
<sequence>MPKLKLIKEENLPQDNEYLWRYFDIHRLLNFIQNKQVRFTRMDQFEDTLEGIPFETLIKFTQMSNEPTFSLANFILNHDKNSLPLNSKLSNRIEKILQIQSSHYVSCWFYEQRESMAMWNLYSNPDGVALKISFGKLKELLEPNSEEQNIQDYFCGKVEYQDFRNKNLYPDNGLSKLGKVSLRKDVSFSHEKEIRFVIKKKDSSDELKLGIDSEPLDLGELDIRIVCHPRMVSWKRNNIRQLLRNINLFKAYEHSEIRLRN</sequence>
<dbReference type="InterPro" id="IPR021352">
    <property type="entry name" value="DUF2971"/>
</dbReference>
<protein>
    <recommendedName>
        <fullName evidence="3">DUF2971 domain-containing protein</fullName>
    </recommendedName>
</protein>
<dbReference type="OrthoDB" id="1122330at2"/>
<keyword evidence="2" id="KW-1185">Reference proteome</keyword>
<evidence type="ECO:0000313" key="1">
    <source>
        <dbReference type="EMBL" id="SHG02713.1"/>
    </source>
</evidence>
<proteinExistence type="predicted"/>
<dbReference type="Proteomes" id="UP000184164">
    <property type="component" value="Unassembled WGS sequence"/>
</dbReference>
<evidence type="ECO:0008006" key="3">
    <source>
        <dbReference type="Google" id="ProtNLM"/>
    </source>
</evidence>
<gene>
    <name evidence="1" type="ORF">SAMN05444274_1218</name>
</gene>
<dbReference type="AlphaFoldDB" id="A0A1M5GG66"/>
<evidence type="ECO:0000313" key="2">
    <source>
        <dbReference type="Proteomes" id="UP000184164"/>
    </source>
</evidence>
<reference evidence="1 2" key="1">
    <citation type="submission" date="2016-11" db="EMBL/GenBank/DDBJ databases">
        <authorList>
            <person name="Jaros S."/>
            <person name="Januszkiewicz K."/>
            <person name="Wedrychowicz H."/>
        </authorList>
    </citation>
    <scope>NUCLEOTIDE SEQUENCE [LARGE SCALE GENOMIC DNA]</scope>
    <source>
        <strain evidence="1 2">DSM 26910</strain>
    </source>
</reference>
<organism evidence="1 2">
    <name type="scientific">Mariniphaga anaerophila</name>
    <dbReference type="NCBI Taxonomy" id="1484053"/>
    <lineage>
        <taxon>Bacteria</taxon>
        <taxon>Pseudomonadati</taxon>
        <taxon>Bacteroidota</taxon>
        <taxon>Bacteroidia</taxon>
        <taxon>Marinilabiliales</taxon>
        <taxon>Prolixibacteraceae</taxon>
        <taxon>Mariniphaga</taxon>
    </lineage>
</organism>
<accession>A0A1M5GG66</accession>
<dbReference type="EMBL" id="FQUM01000021">
    <property type="protein sequence ID" value="SHG02713.1"/>
    <property type="molecule type" value="Genomic_DNA"/>
</dbReference>
<dbReference type="RefSeq" id="WP_073003608.1">
    <property type="nucleotide sequence ID" value="NZ_FQUM01000021.1"/>
</dbReference>